<dbReference type="EMBL" id="CM009304">
    <property type="protein sequence ID" value="KAI9381242.1"/>
    <property type="molecule type" value="Genomic_DNA"/>
</dbReference>
<evidence type="ECO:0000313" key="2">
    <source>
        <dbReference type="Proteomes" id="UP000006729"/>
    </source>
</evidence>
<organism evidence="1 2">
    <name type="scientific">Populus trichocarpa</name>
    <name type="common">Western balsam poplar</name>
    <name type="synonym">Populus balsamifera subsp. trichocarpa</name>
    <dbReference type="NCBI Taxonomy" id="3694"/>
    <lineage>
        <taxon>Eukaryota</taxon>
        <taxon>Viridiplantae</taxon>
        <taxon>Streptophyta</taxon>
        <taxon>Embryophyta</taxon>
        <taxon>Tracheophyta</taxon>
        <taxon>Spermatophyta</taxon>
        <taxon>Magnoliopsida</taxon>
        <taxon>eudicotyledons</taxon>
        <taxon>Gunneridae</taxon>
        <taxon>Pentapetalae</taxon>
        <taxon>rosids</taxon>
        <taxon>fabids</taxon>
        <taxon>Malpighiales</taxon>
        <taxon>Salicaceae</taxon>
        <taxon>Saliceae</taxon>
        <taxon>Populus</taxon>
    </lineage>
</organism>
<sequence length="127" mass="14458">MIGMRHLNSKDGFDFHSIYFVQFFYAVASHLRLLLFQIDDRKDVCLVAVAPPIEKLQRLSMQSFFGSFLSISAVRITILGNVAIILATFTSLGRCSNGVYNLFWWRRAIFHSGVKTLSVIEHFLIVG</sequence>
<proteinExistence type="predicted"/>
<gene>
    <name evidence="1" type="ORF">POPTR_015G074450v4</name>
</gene>
<reference evidence="1 2" key="1">
    <citation type="journal article" date="2006" name="Science">
        <title>The genome of black cottonwood, Populus trichocarpa (Torr. &amp; Gray).</title>
        <authorList>
            <person name="Tuskan G.A."/>
            <person name="Difazio S."/>
            <person name="Jansson S."/>
            <person name="Bohlmann J."/>
            <person name="Grigoriev I."/>
            <person name="Hellsten U."/>
            <person name="Putnam N."/>
            <person name="Ralph S."/>
            <person name="Rombauts S."/>
            <person name="Salamov A."/>
            <person name="Schein J."/>
            <person name="Sterck L."/>
            <person name="Aerts A."/>
            <person name="Bhalerao R.R."/>
            <person name="Bhalerao R.P."/>
            <person name="Blaudez D."/>
            <person name="Boerjan W."/>
            <person name="Brun A."/>
            <person name="Brunner A."/>
            <person name="Busov V."/>
            <person name="Campbell M."/>
            <person name="Carlson J."/>
            <person name="Chalot M."/>
            <person name="Chapman J."/>
            <person name="Chen G.L."/>
            <person name="Cooper D."/>
            <person name="Coutinho P.M."/>
            <person name="Couturier J."/>
            <person name="Covert S."/>
            <person name="Cronk Q."/>
            <person name="Cunningham R."/>
            <person name="Davis J."/>
            <person name="Degroeve S."/>
            <person name="Dejardin A."/>
            <person name="Depamphilis C."/>
            <person name="Detter J."/>
            <person name="Dirks B."/>
            <person name="Dubchak I."/>
            <person name="Duplessis S."/>
            <person name="Ehlting J."/>
            <person name="Ellis B."/>
            <person name="Gendler K."/>
            <person name="Goodstein D."/>
            <person name="Gribskov M."/>
            <person name="Grimwood J."/>
            <person name="Groover A."/>
            <person name="Gunter L."/>
            <person name="Hamberger B."/>
            <person name="Heinze B."/>
            <person name="Helariutta Y."/>
            <person name="Henrissat B."/>
            <person name="Holligan D."/>
            <person name="Holt R."/>
            <person name="Huang W."/>
            <person name="Islam-Faridi N."/>
            <person name="Jones S."/>
            <person name="Jones-Rhoades M."/>
            <person name="Jorgensen R."/>
            <person name="Joshi C."/>
            <person name="Kangasjarvi J."/>
            <person name="Karlsson J."/>
            <person name="Kelleher C."/>
            <person name="Kirkpatrick R."/>
            <person name="Kirst M."/>
            <person name="Kohler A."/>
            <person name="Kalluri U."/>
            <person name="Larimer F."/>
            <person name="Leebens-Mack J."/>
            <person name="Leple J.C."/>
            <person name="Locascio P."/>
            <person name="Lou Y."/>
            <person name="Lucas S."/>
            <person name="Martin F."/>
            <person name="Montanini B."/>
            <person name="Napoli C."/>
            <person name="Nelson D.R."/>
            <person name="Nelson C."/>
            <person name="Nieminen K."/>
            <person name="Nilsson O."/>
            <person name="Pereda V."/>
            <person name="Peter G."/>
            <person name="Philippe R."/>
            <person name="Pilate G."/>
            <person name="Poliakov A."/>
            <person name="Razumovskaya J."/>
            <person name="Richardson P."/>
            <person name="Rinaldi C."/>
            <person name="Ritland K."/>
            <person name="Rouze P."/>
            <person name="Ryaboy D."/>
            <person name="Schmutz J."/>
            <person name="Schrader J."/>
            <person name="Segerman B."/>
            <person name="Shin H."/>
            <person name="Siddiqui A."/>
            <person name="Sterky F."/>
            <person name="Terry A."/>
            <person name="Tsai C.J."/>
            <person name="Uberbacher E."/>
            <person name="Unneberg P."/>
            <person name="Vahala J."/>
            <person name="Wall K."/>
            <person name="Wessler S."/>
            <person name="Yang G."/>
            <person name="Yin T."/>
            <person name="Douglas C."/>
            <person name="Marra M."/>
            <person name="Sandberg G."/>
            <person name="Van de Peer Y."/>
            <person name="Rokhsar D."/>
        </authorList>
    </citation>
    <scope>NUCLEOTIDE SEQUENCE [LARGE SCALE GENOMIC DNA]</scope>
    <source>
        <strain evidence="2">cv. Nisqually</strain>
    </source>
</reference>
<comment type="caution">
    <text evidence="1">The sequence shown here is derived from an EMBL/GenBank/DDBJ whole genome shotgun (WGS) entry which is preliminary data.</text>
</comment>
<evidence type="ECO:0000313" key="1">
    <source>
        <dbReference type="EMBL" id="KAI9381242.1"/>
    </source>
</evidence>
<accession>A0ACC0RWB7</accession>
<name>A0ACC0RWB7_POPTR</name>
<protein>
    <submittedName>
        <fullName evidence="1">Uncharacterized protein</fullName>
    </submittedName>
</protein>
<keyword evidence="2" id="KW-1185">Reference proteome</keyword>
<dbReference type="Proteomes" id="UP000006729">
    <property type="component" value="Chromosome 15"/>
</dbReference>